<dbReference type="InterPro" id="IPR011856">
    <property type="entry name" value="tRNA_endonuc-like_dom_sf"/>
</dbReference>
<dbReference type="Proteomes" id="UP000632828">
    <property type="component" value="Unassembled WGS sequence"/>
</dbReference>
<comment type="caution">
    <text evidence="3">The sequence shown here is derived from an EMBL/GenBank/DDBJ whole genome shotgun (WGS) entry which is preliminary data.</text>
</comment>
<evidence type="ECO:0000313" key="3">
    <source>
        <dbReference type="EMBL" id="MBD1400157.1"/>
    </source>
</evidence>
<evidence type="ECO:0000256" key="1">
    <source>
        <dbReference type="ARBA" id="ARBA00006738"/>
    </source>
</evidence>
<dbReference type="NCBIfam" id="TIGR00252">
    <property type="entry name" value="YraN family protein"/>
    <property type="match status" value="1"/>
</dbReference>
<dbReference type="NCBIfam" id="NF009150">
    <property type="entry name" value="PRK12497.1-3"/>
    <property type="match status" value="1"/>
</dbReference>
<evidence type="ECO:0000313" key="4">
    <source>
        <dbReference type="Proteomes" id="UP000632828"/>
    </source>
</evidence>
<accession>A0A8J6UKX0</accession>
<dbReference type="PANTHER" id="PTHR34039">
    <property type="entry name" value="UPF0102 PROTEIN YRAN"/>
    <property type="match status" value="1"/>
</dbReference>
<dbReference type="EMBL" id="JACWUN010000005">
    <property type="protein sequence ID" value="MBD1400157.1"/>
    <property type="molecule type" value="Genomic_DNA"/>
</dbReference>
<dbReference type="InterPro" id="IPR011335">
    <property type="entry name" value="Restrct_endonuc-II-like"/>
</dbReference>
<dbReference type="HAMAP" id="MF_00048">
    <property type="entry name" value="UPF0102"/>
    <property type="match status" value="1"/>
</dbReference>
<reference evidence="3" key="1">
    <citation type="submission" date="2020-09" db="EMBL/GenBank/DDBJ databases">
        <title>Pelobacter alkaliphilus sp. nov., a novel anaerobic arsenate-reducing bacterium from terrestrial mud volcano.</title>
        <authorList>
            <person name="Khomyakova M.A."/>
            <person name="Merkel A.Y."/>
            <person name="Slobodkin A.I."/>
        </authorList>
    </citation>
    <scope>NUCLEOTIDE SEQUENCE</scope>
    <source>
        <strain evidence="3">M08fum</strain>
    </source>
</reference>
<protein>
    <recommendedName>
        <fullName evidence="2">UPF0102 protein ICT70_05680</fullName>
    </recommendedName>
</protein>
<dbReference type="NCBIfam" id="NF009154">
    <property type="entry name" value="PRK12497.3-3"/>
    <property type="match status" value="1"/>
</dbReference>
<dbReference type="CDD" id="cd20736">
    <property type="entry name" value="PoNe_Nuclease"/>
    <property type="match status" value="1"/>
</dbReference>
<dbReference type="AlphaFoldDB" id="A0A8J6UKX0"/>
<dbReference type="SUPFAM" id="SSF52980">
    <property type="entry name" value="Restriction endonuclease-like"/>
    <property type="match status" value="1"/>
</dbReference>
<dbReference type="PANTHER" id="PTHR34039:SF1">
    <property type="entry name" value="UPF0102 PROTEIN YRAN"/>
    <property type="match status" value="1"/>
</dbReference>
<dbReference type="GO" id="GO:0003676">
    <property type="term" value="F:nucleic acid binding"/>
    <property type="evidence" value="ECO:0007669"/>
    <property type="project" value="InterPro"/>
</dbReference>
<evidence type="ECO:0000256" key="2">
    <source>
        <dbReference type="HAMAP-Rule" id="MF_00048"/>
    </source>
</evidence>
<comment type="similarity">
    <text evidence="1 2">Belongs to the UPF0102 family.</text>
</comment>
<proteinExistence type="inferred from homology"/>
<sequence length="123" mass="14032">MTENRLALGAYGEEMAAAYLREQGYTLLERNFRCPLGEIDIIAKKHHDLIFVEVKTRRSTLFGLPQDAVGAHKQRQLIRSAQWYLKRPGGSRHHPRFDVIAILVRPGQMPEINHIQNAFTLAG</sequence>
<dbReference type="RefSeq" id="WP_191154433.1">
    <property type="nucleotide sequence ID" value="NZ_JACWUN010000005.1"/>
</dbReference>
<gene>
    <name evidence="3" type="ORF">ICT70_05680</name>
</gene>
<dbReference type="InterPro" id="IPR003509">
    <property type="entry name" value="UPF0102_YraN-like"/>
</dbReference>
<dbReference type="Gene3D" id="3.40.1350.10">
    <property type="match status" value="1"/>
</dbReference>
<name>A0A8J6UKX0_9BACT</name>
<dbReference type="Pfam" id="PF02021">
    <property type="entry name" value="UPF0102"/>
    <property type="match status" value="1"/>
</dbReference>
<keyword evidence="4" id="KW-1185">Reference proteome</keyword>
<organism evidence="3 4">
    <name type="scientific">Pelovirga terrestris</name>
    <dbReference type="NCBI Taxonomy" id="2771352"/>
    <lineage>
        <taxon>Bacteria</taxon>
        <taxon>Pseudomonadati</taxon>
        <taxon>Thermodesulfobacteriota</taxon>
        <taxon>Desulfuromonadia</taxon>
        <taxon>Geobacterales</taxon>
        <taxon>Geobacteraceae</taxon>
        <taxon>Pelovirga</taxon>
    </lineage>
</organism>